<reference evidence="1 2" key="1">
    <citation type="submission" date="2018-10" db="EMBL/GenBank/DDBJ databases">
        <title>Genomic Encyclopedia of Archaeal and Bacterial Type Strains, Phase II (KMG-II): from individual species to whole genera.</title>
        <authorList>
            <person name="Goeker M."/>
        </authorList>
    </citation>
    <scope>NUCLEOTIDE SEQUENCE [LARGE SCALE GENOMIC DNA]</scope>
    <source>
        <strain evidence="1 2">DSM 14954</strain>
    </source>
</reference>
<sequence length="36" mass="3945">MTLVVSTPRRPTSHAFAVPVVREVPRPAAATLLNCW</sequence>
<name>A0A660LGP9_9ACTN</name>
<evidence type="ECO:0000313" key="2">
    <source>
        <dbReference type="Proteomes" id="UP000278962"/>
    </source>
</evidence>
<keyword evidence="2" id="KW-1185">Reference proteome</keyword>
<comment type="caution">
    <text evidence="1">The sequence shown here is derived from an EMBL/GenBank/DDBJ whole genome shotgun (WGS) entry which is preliminary data.</text>
</comment>
<organism evidence="1 2">
    <name type="scientific">Solirubrobacter pauli</name>
    <dbReference type="NCBI Taxonomy" id="166793"/>
    <lineage>
        <taxon>Bacteria</taxon>
        <taxon>Bacillati</taxon>
        <taxon>Actinomycetota</taxon>
        <taxon>Thermoleophilia</taxon>
        <taxon>Solirubrobacterales</taxon>
        <taxon>Solirubrobacteraceae</taxon>
        <taxon>Solirubrobacter</taxon>
    </lineage>
</organism>
<protein>
    <submittedName>
        <fullName evidence="1">Uncharacterized protein</fullName>
    </submittedName>
</protein>
<gene>
    <name evidence="1" type="ORF">C8N24_2970</name>
</gene>
<accession>A0A660LGP9</accession>
<dbReference type="AlphaFoldDB" id="A0A660LGP9"/>
<proteinExistence type="predicted"/>
<dbReference type="Proteomes" id="UP000278962">
    <property type="component" value="Unassembled WGS sequence"/>
</dbReference>
<evidence type="ECO:0000313" key="1">
    <source>
        <dbReference type="EMBL" id="RKQ93110.1"/>
    </source>
</evidence>
<dbReference type="EMBL" id="RBIL01000001">
    <property type="protein sequence ID" value="RKQ93110.1"/>
    <property type="molecule type" value="Genomic_DNA"/>
</dbReference>